<evidence type="ECO:0000256" key="6">
    <source>
        <dbReference type="ARBA" id="ARBA00022519"/>
    </source>
</evidence>
<evidence type="ECO:0000256" key="13">
    <source>
        <dbReference type="SAM" id="Phobius"/>
    </source>
</evidence>
<evidence type="ECO:0000256" key="10">
    <source>
        <dbReference type="ARBA" id="ARBA00023136"/>
    </source>
</evidence>
<evidence type="ECO:0000256" key="12">
    <source>
        <dbReference type="PIRNR" id="PIRNR003097"/>
    </source>
</evidence>
<feature type="domain" description="FtsX extracellular" evidence="15">
    <location>
        <begin position="70"/>
        <end position="161"/>
    </location>
</feature>
<accession>A0ABV3SB18</accession>
<dbReference type="Pfam" id="PF18075">
    <property type="entry name" value="FtsX_ECD"/>
    <property type="match status" value="1"/>
</dbReference>
<evidence type="ECO:0000256" key="1">
    <source>
        <dbReference type="ARBA" id="ARBA00004429"/>
    </source>
</evidence>
<comment type="caution">
    <text evidence="16">The sequence shown here is derived from an EMBL/GenBank/DDBJ whole genome shotgun (WGS) entry which is preliminary data.</text>
</comment>
<evidence type="ECO:0000259" key="15">
    <source>
        <dbReference type="Pfam" id="PF18075"/>
    </source>
</evidence>
<comment type="subunit">
    <text evidence="3">Forms a membrane-associated complex with FtsE.</text>
</comment>
<keyword evidence="5 12" id="KW-1003">Cell membrane</keyword>
<keyword evidence="10 12" id="KW-0472">Membrane</keyword>
<keyword evidence="6 12" id="KW-0997">Cell inner membrane</keyword>
<organism evidence="16 17">
    <name type="scientific">Spiribacter onubensis</name>
    <dbReference type="NCBI Taxonomy" id="3122420"/>
    <lineage>
        <taxon>Bacteria</taxon>
        <taxon>Pseudomonadati</taxon>
        <taxon>Pseudomonadota</taxon>
        <taxon>Gammaproteobacteria</taxon>
        <taxon>Chromatiales</taxon>
        <taxon>Ectothiorhodospiraceae</taxon>
        <taxon>Spiribacter</taxon>
    </lineage>
</organism>
<dbReference type="InterPro" id="IPR040690">
    <property type="entry name" value="FtsX_ECD"/>
</dbReference>
<dbReference type="EMBL" id="JBAKFJ010000001">
    <property type="protein sequence ID" value="MEX0386917.1"/>
    <property type="molecule type" value="Genomic_DNA"/>
</dbReference>
<reference evidence="16 17" key="1">
    <citation type="submission" date="2024-02" db="EMBL/GenBank/DDBJ databases">
        <title>New especies of Spiribacter isolated from saline water.</title>
        <authorList>
            <person name="Leon M.J."/>
            <person name="De La Haba R."/>
            <person name="Sanchez-Porro C."/>
            <person name="Ventosa A."/>
        </authorList>
    </citation>
    <scope>NUCLEOTIDE SEQUENCE [LARGE SCALE GENOMIC DNA]</scope>
    <source>
        <strain evidence="17">ag22IC4-227</strain>
    </source>
</reference>
<evidence type="ECO:0000256" key="9">
    <source>
        <dbReference type="ARBA" id="ARBA00022989"/>
    </source>
</evidence>
<dbReference type="InterPro" id="IPR003838">
    <property type="entry name" value="ABC3_permease_C"/>
</dbReference>
<dbReference type="InterPro" id="IPR047590">
    <property type="entry name" value="FtsX_proteobact-type"/>
</dbReference>
<feature type="transmembrane region" description="Helical" evidence="13">
    <location>
        <begin position="181"/>
        <end position="201"/>
    </location>
</feature>
<dbReference type="NCBIfam" id="TIGR00439">
    <property type="entry name" value="FtsX_Gneg"/>
    <property type="match status" value="1"/>
</dbReference>
<sequence length="309" mass="32756">MSARGAMRMWLGQHARAAISALGQLRRKPGGSLMTTAAIGIALALPAAFLLIMDNIESAMSGWDGTPRASVFLALDTPPDRQAATAERIAALDGIREVTLITPAEALAEFQATAGMDETLALLDANPLPAVVEARLAGRLEAADTERLMDRLQALPHVEEIRLDQTWMQRLDALLELGNRTIAIIALLLGLTVILVIGNTIRLDIENRRSEIEITKLIGGTDAFVRRPFLYTGVWYGLAGGVVSGVILVVGILAVSAPATRLAALYQSAFQPAGPGVSGILTLLVTGLLLGLLGAWLAVGRHLVTIEPQ</sequence>
<evidence type="ECO:0000256" key="8">
    <source>
        <dbReference type="ARBA" id="ARBA00022692"/>
    </source>
</evidence>
<dbReference type="Pfam" id="PF02687">
    <property type="entry name" value="FtsX"/>
    <property type="match status" value="1"/>
</dbReference>
<keyword evidence="7 12" id="KW-0132">Cell division</keyword>
<dbReference type="PIRSF" id="PIRSF003097">
    <property type="entry name" value="FtsX"/>
    <property type="match status" value="1"/>
</dbReference>
<evidence type="ECO:0000256" key="2">
    <source>
        <dbReference type="ARBA" id="ARBA00007379"/>
    </source>
</evidence>
<evidence type="ECO:0000256" key="3">
    <source>
        <dbReference type="ARBA" id="ARBA00011160"/>
    </source>
</evidence>
<evidence type="ECO:0000256" key="7">
    <source>
        <dbReference type="ARBA" id="ARBA00022618"/>
    </source>
</evidence>
<comment type="similarity">
    <text evidence="2 12">Belongs to the ABC-4 integral membrane protein family. FtsX subfamily.</text>
</comment>
<evidence type="ECO:0000256" key="4">
    <source>
        <dbReference type="ARBA" id="ARBA00021907"/>
    </source>
</evidence>
<protein>
    <recommendedName>
        <fullName evidence="4 12">Cell division protein FtsX</fullName>
    </recommendedName>
</protein>
<comment type="subcellular location">
    <subcellularLocation>
        <location evidence="1">Cell inner membrane</location>
        <topology evidence="1">Multi-pass membrane protein</topology>
    </subcellularLocation>
</comment>
<dbReference type="PANTHER" id="PTHR47755:SF1">
    <property type="entry name" value="CELL DIVISION PROTEIN FTSX"/>
    <property type="match status" value="1"/>
</dbReference>
<dbReference type="Proteomes" id="UP001556653">
    <property type="component" value="Unassembled WGS sequence"/>
</dbReference>
<feature type="domain" description="ABC3 transporter permease C-terminal" evidence="14">
    <location>
        <begin position="184"/>
        <end position="299"/>
    </location>
</feature>
<evidence type="ECO:0000313" key="16">
    <source>
        <dbReference type="EMBL" id="MEX0386917.1"/>
    </source>
</evidence>
<keyword evidence="9 13" id="KW-1133">Transmembrane helix</keyword>
<name>A0ABV3SB18_9GAMM</name>
<feature type="transmembrane region" description="Helical" evidence="13">
    <location>
        <begin position="33"/>
        <end position="53"/>
    </location>
</feature>
<evidence type="ECO:0000256" key="11">
    <source>
        <dbReference type="ARBA" id="ARBA00023306"/>
    </source>
</evidence>
<dbReference type="Gene3D" id="3.30.70.3040">
    <property type="match status" value="1"/>
</dbReference>
<gene>
    <name evidence="16" type="primary">ftsX</name>
    <name evidence="16" type="ORF">V6X64_07935</name>
</gene>
<keyword evidence="17" id="KW-1185">Reference proteome</keyword>
<dbReference type="PANTHER" id="PTHR47755">
    <property type="entry name" value="CELL DIVISION PROTEIN FTSX"/>
    <property type="match status" value="1"/>
</dbReference>
<feature type="transmembrane region" description="Helical" evidence="13">
    <location>
        <begin position="234"/>
        <end position="257"/>
    </location>
</feature>
<comment type="function">
    <text evidence="12">Part of the ABC transporter FtsEX involved in cellular division.</text>
</comment>
<evidence type="ECO:0000313" key="17">
    <source>
        <dbReference type="Proteomes" id="UP001556653"/>
    </source>
</evidence>
<feature type="transmembrane region" description="Helical" evidence="13">
    <location>
        <begin position="277"/>
        <end position="299"/>
    </location>
</feature>
<evidence type="ECO:0000256" key="5">
    <source>
        <dbReference type="ARBA" id="ARBA00022475"/>
    </source>
</evidence>
<proteinExistence type="inferred from homology"/>
<dbReference type="InterPro" id="IPR004513">
    <property type="entry name" value="FtsX"/>
</dbReference>
<keyword evidence="11 12" id="KW-0131">Cell cycle</keyword>
<evidence type="ECO:0000259" key="14">
    <source>
        <dbReference type="Pfam" id="PF02687"/>
    </source>
</evidence>
<dbReference type="RefSeq" id="WP_367967405.1">
    <property type="nucleotide sequence ID" value="NZ_JBAKFJ010000001.1"/>
</dbReference>
<keyword evidence="8 13" id="KW-0812">Transmembrane</keyword>